<dbReference type="Proteomes" id="UP000681722">
    <property type="component" value="Unassembled WGS sequence"/>
</dbReference>
<gene>
    <name evidence="2" type="ORF">GPM918_LOCUS44804</name>
    <name evidence="3" type="ORF">SRO942_LOCUS46859</name>
</gene>
<proteinExistence type="predicted"/>
<reference evidence="2" key="1">
    <citation type="submission" date="2021-02" db="EMBL/GenBank/DDBJ databases">
        <authorList>
            <person name="Nowell W R."/>
        </authorList>
    </citation>
    <scope>NUCLEOTIDE SEQUENCE</scope>
</reference>
<name>A0A816DL31_9BILA</name>
<organism evidence="2 4">
    <name type="scientific">Didymodactylos carnosus</name>
    <dbReference type="NCBI Taxonomy" id="1234261"/>
    <lineage>
        <taxon>Eukaryota</taxon>
        <taxon>Metazoa</taxon>
        <taxon>Spiralia</taxon>
        <taxon>Gnathifera</taxon>
        <taxon>Rotifera</taxon>
        <taxon>Eurotatoria</taxon>
        <taxon>Bdelloidea</taxon>
        <taxon>Philodinida</taxon>
        <taxon>Philodinidae</taxon>
        <taxon>Didymodactylos</taxon>
    </lineage>
</organism>
<sequence length="132" mass="14931">MVRLVLSALFLVCVAGCFRVYYIHDGILILNGNNTYTQLVTNISSCQQCLCYAFQNNSYLGLNCFTSNRTCVLFRNYRGTWSIQSDINSTFWFIQPEEMPLTTLSNATYSTNSSSTSLISRPNPTICQLDFS</sequence>
<keyword evidence="4" id="KW-1185">Reference proteome</keyword>
<dbReference type="AlphaFoldDB" id="A0A816DL31"/>
<keyword evidence="1" id="KW-0732">Signal</keyword>
<feature type="signal peptide" evidence="1">
    <location>
        <begin position="1"/>
        <end position="16"/>
    </location>
</feature>
<accession>A0A816DL31</accession>
<dbReference type="EMBL" id="CAJOBC010115083">
    <property type="protein sequence ID" value="CAF4547691.1"/>
    <property type="molecule type" value="Genomic_DNA"/>
</dbReference>
<dbReference type="EMBL" id="CAJNOQ010046455">
    <property type="protein sequence ID" value="CAF1638814.1"/>
    <property type="molecule type" value="Genomic_DNA"/>
</dbReference>
<evidence type="ECO:0000313" key="2">
    <source>
        <dbReference type="EMBL" id="CAF1638814.1"/>
    </source>
</evidence>
<evidence type="ECO:0000313" key="3">
    <source>
        <dbReference type="EMBL" id="CAF4547691.1"/>
    </source>
</evidence>
<protein>
    <recommendedName>
        <fullName evidence="5">Apple domain-containing protein</fullName>
    </recommendedName>
</protein>
<feature type="non-terminal residue" evidence="2">
    <location>
        <position position="1"/>
    </location>
</feature>
<evidence type="ECO:0000313" key="4">
    <source>
        <dbReference type="Proteomes" id="UP000663829"/>
    </source>
</evidence>
<comment type="caution">
    <text evidence="2">The sequence shown here is derived from an EMBL/GenBank/DDBJ whole genome shotgun (WGS) entry which is preliminary data.</text>
</comment>
<evidence type="ECO:0000256" key="1">
    <source>
        <dbReference type="SAM" id="SignalP"/>
    </source>
</evidence>
<evidence type="ECO:0008006" key="5">
    <source>
        <dbReference type="Google" id="ProtNLM"/>
    </source>
</evidence>
<dbReference type="Proteomes" id="UP000663829">
    <property type="component" value="Unassembled WGS sequence"/>
</dbReference>
<feature type="chain" id="PRO_5035609251" description="Apple domain-containing protein" evidence="1">
    <location>
        <begin position="17"/>
        <end position="132"/>
    </location>
</feature>